<dbReference type="InterPro" id="IPR006565">
    <property type="entry name" value="BTP"/>
</dbReference>
<evidence type="ECO:0000256" key="4">
    <source>
        <dbReference type="ARBA" id="ARBA00023242"/>
    </source>
</evidence>
<evidence type="ECO:0000259" key="6">
    <source>
        <dbReference type="SMART" id="SM00576"/>
    </source>
</evidence>
<evidence type="ECO:0000256" key="2">
    <source>
        <dbReference type="ARBA" id="ARBA00023015"/>
    </source>
</evidence>
<dbReference type="Pfam" id="PF07524">
    <property type="entry name" value="Bromo_TP"/>
    <property type="match status" value="1"/>
</dbReference>
<comment type="subcellular location">
    <subcellularLocation>
        <location evidence="1">Nucleus</location>
    </subcellularLocation>
</comment>
<comment type="caution">
    <text evidence="7">The sequence shown here is derived from an EMBL/GenBank/DDBJ whole genome shotgun (WGS) entry which is preliminary data.</text>
</comment>
<feature type="compositionally biased region" description="Basic and acidic residues" evidence="5">
    <location>
        <begin position="240"/>
        <end position="253"/>
    </location>
</feature>
<dbReference type="Proteomes" id="UP001305779">
    <property type="component" value="Unassembled WGS sequence"/>
</dbReference>
<evidence type="ECO:0000313" key="7">
    <source>
        <dbReference type="EMBL" id="KAK4507433.1"/>
    </source>
</evidence>
<evidence type="ECO:0000313" key="8">
    <source>
        <dbReference type="Proteomes" id="UP001305779"/>
    </source>
</evidence>
<feature type="compositionally biased region" description="Polar residues" evidence="5">
    <location>
        <begin position="226"/>
        <end position="239"/>
    </location>
</feature>
<gene>
    <name evidence="7" type="ORF">PRZ48_001168</name>
</gene>
<dbReference type="Gene3D" id="1.10.20.10">
    <property type="entry name" value="Histone, subunit A"/>
    <property type="match status" value="1"/>
</dbReference>
<evidence type="ECO:0000256" key="3">
    <source>
        <dbReference type="ARBA" id="ARBA00023163"/>
    </source>
</evidence>
<feature type="region of interest" description="Disordered" evidence="5">
    <location>
        <begin position="222"/>
        <end position="274"/>
    </location>
</feature>
<keyword evidence="4" id="KW-0539">Nucleus</keyword>
<dbReference type="InterPro" id="IPR009072">
    <property type="entry name" value="Histone-fold"/>
</dbReference>
<reference evidence="7 8" key="1">
    <citation type="journal article" date="2023" name="G3 (Bethesda)">
        <title>A chromosome-level genome assembly of Zasmidium syzygii isolated from banana leaves.</title>
        <authorList>
            <person name="van Westerhoven A.C."/>
            <person name="Mehrabi R."/>
            <person name="Talebi R."/>
            <person name="Steentjes M.B.F."/>
            <person name="Corcolon B."/>
            <person name="Chong P.A."/>
            <person name="Kema G.H.J."/>
            <person name="Seidl M.F."/>
        </authorList>
    </citation>
    <scope>NUCLEOTIDE SEQUENCE [LARGE SCALE GENOMIC DNA]</scope>
    <source>
        <strain evidence="7 8">P124</strain>
    </source>
</reference>
<keyword evidence="8" id="KW-1185">Reference proteome</keyword>
<proteinExistence type="predicted"/>
<evidence type="ECO:0000256" key="5">
    <source>
        <dbReference type="SAM" id="MobiDB-lite"/>
    </source>
</evidence>
<dbReference type="CDD" id="cd00076">
    <property type="entry name" value="HFD_SF"/>
    <property type="match status" value="1"/>
</dbReference>
<protein>
    <recommendedName>
        <fullName evidence="6">Bromodomain associated domain-containing protein</fullName>
    </recommendedName>
</protein>
<dbReference type="EMBL" id="JAXOVC010000001">
    <property type="protein sequence ID" value="KAK4507433.1"/>
    <property type="molecule type" value="Genomic_DNA"/>
</dbReference>
<organism evidence="7 8">
    <name type="scientific">Zasmidium cellare</name>
    <name type="common">Wine cellar mold</name>
    <name type="synonym">Racodium cellare</name>
    <dbReference type="NCBI Taxonomy" id="395010"/>
    <lineage>
        <taxon>Eukaryota</taxon>
        <taxon>Fungi</taxon>
        <taxon>Dikarya</taxon>
        <taxon>Ascomycota</taxon>
        <taxon>Pezizomycotina</taxon>
        <taxon>Dothideomycetes</taxon>
        <taxon>Dothideomycetidae</taxon>
        <taxon>Mycosphaerellales</taxon>
        <taxon>Mycosphaerellaceae</taxon>
        <taxon>Zasmidium</taxon>
    </lineage>
</organism>
<evidence type="ECO:0000256" key="1">
    <source>
        <dbReference type="ARBA" id="ARBA00004123"/>
    </source>
</evidence>
<dbReference type="SMART" id="SM00576">
    <property type="entry name" value="BTP"/>
    <property type="match status" value="1"/>
</dbReference>
<feature type="domain" description="Bromodomain associated" evidence="6">
    <location>
        <begin position="5"/>
        <end position="82"/>
    </location>
</feature>
<name>A0ABR0F276_ZASCE</name>
<keyword evidence="2" id="KW-0805">Transcription regulation</keyword>
<sequence length="274" mass="30098">MSQTHDLHRALLRPAIIHILRASGFHSTKPSVLETLVNLAERHITLLASTTAQHAWSSHNDPVPTITDVRMALSDCGVLTPLDDPAEEAWKERLRRPLSELADVPKGGRQRMMAEKRKRDDEDTRDVREFAKWYDSSQFREMKRVAGMTPDASAVGGIPAVGVGGSVVQADDFLTTLKKKQGKAGDDSRLQGTVLGRTADDKEFVVEGGPVQHIRDWKPKLEERSVNVQDSGIPAQNWSAKEHEVSQDPKDPSDTQESAGEPMDSAVQEVAAAA</sequence>
<accession>A0ABR0F276</accession>
<keyword evidence="3" id="KW-0804">Transcription</keyword>